<dbReference type="InterPro" id="IPR050131">
    <property type="entry name" value="Peptidase_S8_subtilisin-like"/>
</dbReference>
<dbReference type="RefSeq" id="WP_106323494.1">
    <property type="nucleotide sequence ID" value="NZ_BOMO01000108.1"/>
</dbReference>
<dbReference type="InterPro" id="IPR000209">
    <property type="entry name" value="Peptidase_S8/S53_dom"/>
</dbReference>
<dbReference type="PROSITE" id="PS00138">
    <property type="entry name" value="SUBTILASE_SER"/>
    <property type="match status" value="1"/>
</dbReference>
<evidence type="ECO:0000259" key="8">
    <source>
        <dbReference type="Pfam" id="PF00082"/>
    </source>
</evidence>
<dbReference type="PROSITE" id="PS00137">
    <property type="entry name" value="SUBTILASE_HIS"/>
    <property type="match status" value="1"/>
</dbReference>
<dbReference type="EMBL" id="PVMZ01000012">
    <property type="protein sequence ID" value="PRX18673.1"/>
    <property type="molecule type" value="Genomic_DNA"/>
</dbReference>
<dbReference type="InterPro" id="IPR023827">
    <property type="entry name" value="Peptidase_S8_Asp-AS"/>
</dbReference>
<dbReference type="InterPro" id="IPR036852">
    <property type="entry name" value="Peptidase_S8/S53_dom_sf"/>
</dbReference>
<proteinExistence type="inferred from homology"/>
<feature type="domain" description="Peptidase S8/S53" evidence="8">
    <location>
        <begin position="133"/>
        <end position="386"/>
    </location>
</feature>
<evidence type="ECO:0000256" key="1">
    <source>
        <dbReference type="ARBA" id="ARBA00011073"/>
    </source>
</evidence>
<gene>
    <name evidence="9" type="ORF">CLV67_112148</name>
</gene>
<dbReference type="PROSITE" id="PS51892">
    <property type="entry name" value="SUBTILASE"/>
    <property type="match status" value="1"/>
</dbReference>
<dbReference type="PANTHER" id="PTHR43806:SF11">
    <property type="entry name" value="CEREVISIN-RELATED"/>
    <property type="match status" value="1"/>
</dbReference>
<organism evidence="9 10">
    <name type="scientific">Actinoplanes italicus</name>
    <dbReference type="NCBI Taxonomy" id="113567"/>
    <lineage>
        <taxon>Bacteria</taxon>
        <taxon>Bacillati</taxon>
        <taxon>Actinomycetota</taxon>
        <taxon>Actinomycetes</taxon>
        <taxon>Micromonosporales</taxon>
        <taxon>Micromonosporaceae</taxon>
        <taxon>Actinoplanes</taxon>
    </lineage>
</organism>
<protein>
    <submittedName>
        <fullName evidence="9">Type VII secretion-associated serine protease mycosin</fullName>
    </submittedName>
</protein>
<evidence type="ECO:0000256" key="3">
    <source>
        <dbReference type="ARBA" id="ARBA00022801"/>
    </source>
</evidence>
<dbReference type="OrthoDB" id="5240330at2"/>
<dbReference type="GO" id="GO:0004252">
    <property type="term" value="F:serine-type endopeptidase activity"/>
    <property type="evidence" value="ECO:0007669"/>
    <property type="project" value="UniProtKB-UniRule"/>
</dbReference>
<name>A0A2T0K6Q4_9ACTN</name>
<dbReference type="Proteomes" id="UP000239415">
    <property type="component" value="Unassembled WGS sequence"/>
</dbReference>
<accession>A0A2T0K6Q4</accession>
<evidence type="ECO:0000256" key="7">
    <source>
        <dbReference type="RuleBase" id="RU003355"/>
    </source>
</evidence>
<feature type="active site" description="Charge relay system" evidence="5 6">
    <location>
        <position position="176"/>
    </location>
</feature>
<evidence type="ECO:0000256" key="6">
    <source>
        <dbReference type="PROSITE-ProRule" id="PRU01240"/>
    </source>
</evidence>
<dbReference type="PANTHER" id="PTHR43806">
    <property type="entry name" value="PEPTIDASE S8"/>
    <property type="match status" value="1"/>
</dbReference>
<evidence type="ECO:0000256" key="4">
    <source>
        <dbReference type="ARBA" id="ARBA00022825"/>
    </source>
</evidence>
<dbReference type="InterPro" id="IPR006311">
    <property type="entry name" value="TAT_signal"/>
</dbReference>
<dbReference type="PROSITE" id="PS51318">
    <property type="entry name" value="TAT"/>
    <property type="match status" value="1"/>
</dbReference>
<keyword evidence="3 6" id="KW-0378">Hydrolase</keyword>
<keyword evidence="10" id="KW-1185">Reference proteome</keyword>
<feature type="active site" description="Charge relay system" evidence="5 6">
    <location>
        <position position="142"/>
    </location>
</feature>
<dbReference type="InterPro" id="IPR022398">
    <property type="entry name" value="Peptidase_S8_His-AS"/>
</dbReference>
<comment type="caution">
    <text evidence="9">The sequence shown here is derived from an EMBL/GenBank/DDBJ whole genome shotgun (WGS) entry which is preliminary data.</text>
</comment>
<dbReference type="AlphaFoldDB" id="A0A2T0K6Q4"/>
<dbReference type="InterPro" id="IPR023828">
    <property type="entry name" value="Peptidase_S8_Ser-AS"/>
</dbReference>
<evidence type="ECO:0000256" key="5">
    <source>
        <dbReference type="PIRSR" id="PIRSR615500-1"/>
    </source>
</evidence>
<evidence type="ECO:0000313" key="9">
    <source>
        <dbReference type="EMBL" id="PRX18673.1"/>
    </source>
</evidence>
<dbReference type="SUPFAM" id="SSF52743">
    <property type="entry name" value="Subtilisin-like"/>
    <property type="match status" value="1"/>
</dbReference>
<comment type="similarity">
    <text evidence="1 6 7">Belongs to the peptidase S8 family.</text>
</comment>
<keyword evidence="4 6" id="KW-0720">Serine protease</keyword>
<dbReference type="PRINTS" id="PR00723">
    <property type="entry name" value="SUBTILISIN"/>
</dbReference>
<evidence type="ECO:0000256" key="2">
    <source>
        <dbReference type="ARBA" id="ARBA00022670"/>
    </source>
</evidence>
<dbReference type="InterPro" id="IPR015500">
    <property type="entry name" value="Peptidase_S8_subtilisin-rel"/>
</dbReference>
<reference evidence="9 10" key="1">
    <citation type="submission" date="2018-03" db="EMBL/GenBank/DDBJ databases">
        <title>Genomic Encyclopedia of Archaeal and Bacterial Type Strains, Phase II (KMG-II): from individual species to whole genera.</title>
        <authorList>
            <person name="Goeker M."/>
        </authorList>
    </citation>
    <scope>NUCLEOTIDE SEQUENCE [LARGE SCALE GENOMIC DNA]</scope>
    <source>
        <strain evidence="9 10">DSM 43146</strain>
    </source>
</reference>
<evidence type="ECO:0000313" key="10">
    <source>
        <dbReference type="Proteomes" id="UP000239415"/>
    </source>
</evidence>
<feature type="active site" description="Charge relay system" evidence="5 6">
    <location>
        <position position="338"/>
    </location>
</feature>
<keyword evidence="2 6" id="KW-0645">Protease</keyword>
<dbReference type="GO" id="GO:0006508">
    <property type="term" value="P:proteolysis"/>
    <property type="evidence" value="ECO:0007669"/>
    <property type="project" value="UniProtKB-KW"/>
</dbReference>
<dbReference type="PROSITE" id="PS00136">
    <property type="entry name" value="SUBTILASE_ASP"/>
    <property type="match status" value="1"/>
</dbReference>
<dbReference type="Gene3D" id="3.40.50.200">
    <property type="entry name" value="Peptidase S8/S53 domain"/>
    <property type="match status" value="1"/>
</dbReference>
<sequence>MRMPVRRNFLVGGIAAITAAALGAFALPAGSQAFSPVSYNLALPATVSATAPVRIVTTTLDASGRPVFSVQEATGNAQASRIAQAARAKKNTLAVEVDVPVRALGVSADDEYRDLQWDLDKINTPAAWETSTGADVVVAVIDTGVEGDHPDLDGQILKGYNAIENGGGGDFDDNGHGTHVAGTVAALTGNGVGVAGFAPDAKVLPIKVLDADGSGYVSDTAEGIVWATDNGAQIINMSLGSDTPTQAEKSAVAYALKNGVTVVAAAGNEREEGSPTSYPAAYDGVIAVAATDDQDEIAEYSNRGEYVDVAAPGSGILSTYPLALSEDGSGFAELNGTSMAAPHVAAVAALIKGVQPDITPDGIQKALESSAVDLGDDGFDEDFGYGRIDAAAAIEAAGGGGDGGDGDGERITPELFAGEGGLVGYGSETSTEFQVMADGEGLAELPAEACVSVGGAKWDCEDVESDEDGVYVVEHVAKGAFEVRLTVSETETVESASETVGYTVRAQVSAKKSAKGTITVKAAGAAGQKMTLQRKAGSGWKTVKTLPVKASTKITGLAAGSYRVVVAGTKTVQGVTSGTVKL</sequence>
<dbReference type="Pfam" id="PF00082">
    <property type="entry name" value="Peptidase_S8"/>
    <property type="match status" value="1"/>
</dbReference>